<sequence>MVQLFEQDIKTNDRQSSKGNQLKWCRNNVWYKADYMGYEGLVEYVVSRLLEKSSLKQEEYVLYKTEEISYKRRKYLGCKSENFLPEGWQLITLERLFYGFYNESLYKKLFTIPEHSERLEFIVDQTERITGISDFGKYMSKILAIDTFFMNEDRHMHNIGVLMDAEEKYHLCPIFDNGAGLLSDIQMDYPMEENINNLIEEVRSKTLCEDFDEQIEIAEELYGQQISLEFTKKDVKEILDMESYYPQEYKERVFEIIMSRRRKYRYLF</sequence>
<comment type="caution">
    <text evidence="1">The sequence shown here is derived from an EMBL/GenBank/DDBJ whole genome shotgun (WGS) entry which is preliminary data.</text>
</comment>
<dbReference type="Proteomes" id="UP000253208">
    <property type="component" value="Unassembled WGS sequence"/>
</dbReference>
<dbReference type="EMBL" id="PSQG01000007">
    <property type="protein sequence ID" value="RCH44596.1"/>
    <property type="molecule type" value="Genomic_DNA"/>
</dbReference>
<name>A0A367G3C3_9FIRM</name>
<protein>
    <recommendedName>
        <fullName evidence="3">HipA-like C-terminal domain-containing protein</fullName>
    </recommendedName>
</protein>
<proteinExistence type="predicted"/>
<dbReference type="Gene3D" id="1.10.1070.20">
    <property type="match status" value="1"/>
</dbReference>
<evidence type="ECO:0000313" key="1">
    <source>
        <dbReference type="EMBL" id="RCH44596.1"/>
    </source>
</evidence>
<accession>A0A367G3C3</accession>
<organism evidence="1 2">
    <name type="scientific">Blautia obeum</name>
    <dbReference type="NCBI Taxonomy" id="40520"/>
    <lineage>
        <taxon>Bacteria</taxon>
        <taxon>Bacillati</taxon>
        <taxon>Bacillota</taxon>
        <taxon>Clostridia</taxon>
        <taxon>Lachnospirales</taxon>
        <taxon>Lachnospiraceae</taxon>
        <taxon>Blautia</taxon>
    </lineage>
</organism>
<evidence type="ECO:0008006" key="3">
    <source>
        <dbReference type="Google" id="ProtNLM"/>
    </source>
</evidence>
<dbReference type="AlphaFoldDB" id="A0A367G3C3"/>
<reference evidence="1 2" key="1">
    <citation type="submission" date="2018-02" db="EMBL/GenBank/DDBJ databases">
        <title>Complete genome sequencing of Faecalibacterium prausnitzii strains isolated from the human gut.</title>
        <authorList>
            <person name="Fitzgerald B.C."/>
            <person name="Shkoporov A.N."/>
            <person name="Ross P.R."/>
            <person name="Hill C."/>
        </authorList>
    </citation>
    <scope>NUCLEOTIDE SEQUENCE [LARGE SCALE GENOMIC DNA]</scope>
    <source>
        <strain evidence="1 2">APC942/31-1</strain>
    </source>
</reference>
<evidence type="ECO:0000313" key="2">
    <source>
        <dbReference type="Proteomes" id="UP000253208"/>
    </source>
</evidence>
<dbReference type="RefSeq" id="WP_092072429.1">
    <property type="nucleotide sequence ID" value="NZ_PSQG01000007.1"/>
</dbReference>
<gene>
    <name evidence="1" type="ORF">C4886_06165</name>
</gene>